<evidence type="ECO:0000313" key="3">
    <source>
        <dbReference type="Proteomes" id="UP000485058"/>
    </source>
</evidence>
<comment type="caution">
    <text evidence="2">The sequence shown here is derived from an EMBL/GenBank/DDBJ whole genome shotgun (WGS) entry which is preliminary data.</text>
</comment>
<protein>
    <submittedName>
        <fullName evidence="2">C2H2-type domain-containing protein</fullName>
    </submittedName>
</protein>
<gene>
    <name evidence="2" type="ORF">HaLaN_08443</name>
</gene>
<dbReference type="AlphaFoldDB" id="A0A699Z0D4"/>
<feature type="non-terminal residue" evidence="2">
    <location>
        <position position="105"/>
    </location>
</feature>
<organism evidence="2 3">
    <name type="scientific">Haematococcus lacustris</name>
    <name type="common">Green alga</name>
    <name type="synonym">Haematococcus pluvialis</name>
    <dbReference type="NCBI Taxonomy" id="44745"/>
    <lineage>
        <taxon>Eukaryota</taxon>
        <taxon>Viridiplantae</taxon>
        <taxon>Chlorophyta</taxon>
        <taxon>core chlorophytes</taxon>
        <taxon>Chlorophyceae</taxon>
        <taxon>CS clade</taxon>
        <taxon>Chlamydomonadales</taxon>
        <taxon>Haematococcaceae</taxon>
        <taxon>Haematococcus</taxon>
    </lineage>
</organism>
<dbReference type="EMBL" id="BLLF01000531">
    <property type="protein sequence ID" value="GFH12706.1"/>
    <property type="molecule type" value="Genomic_DNA"/>
</dbReference>
<feature type="region of interest" description="Disordered" evidence="1">
    <location>
        <begin position="81"/>
        <end position="105"/>
    </location>
</feature>
<evidence type="ECO:0000256" key="1">
    <source>
        <dbReference type="SAM" id="MobiDB-lite"/>
    </source>
</evidence>
<reference evidence="2 3" key="1">
    <citation type="submission" date="2020-02" db="EMBL/GenBank/DDBJ databases">
        <title>Draft genome sequence of Haematococcus lacustris strain NIES-144.</title>
        <authorList>
            <person name="Morimoto D."/>
            <person name="Nakagawa S."/>
            <person name="Yoshida T."/>
            <person name="Sawayama S."/>
        </authorList>
    </citation>
    <scope>NUCLEOTIDE SEQUENCE [LARGE SCALE GENOMIC DNA]</scope>
    <source>
        <strain evidence="2 3">NIES-144</strain>
    </source>
</reference>
<keyword evidence="3" id="KW-1185">Reference proteome</keyword>
<dbReference type="Proteomes" id="UP000485058">
    <property type="component" value="Unassembled WGS sequence"/>
</dbReference>
<proteinExistence type="predicted"/>
<accession>A0A699Z0D4</accession>
<sequence length="105" mass="12008">MLAFPRLNMCEAAVDVVRRHPYLAGEPSQRYARALLDRELAVLFLVESMLAAETDEAIRARSQAEEALRKHRAEMREVEVEHARLEAEGPASHRKRDLLDKATKE</sequence>
<name>A0A699Z0D4_HAELA</name>
<feature type="non-terminal residue" evidence="2">
    <location>
        <position position="1"/>
    </location>
</feature>
<evidence type="ECO:0000313" key="2">
    <source>
        <dbReference type="EMBL" id="GFH12706.1"/>
    </source>
</evidence>